<gene>
    <name evidence="2" type="ORF">BLNAU_18552</name>
</gene>
<feature type="compositionally biased region" description="Polar residues" evidence="1">
    <location>
        <begin position="1637"/>
        <end position="1647"/>
    </location>
</feature>
<name>A0ABQ9X8K5_9EUKA</name>
<feature type="compositionally biased region" description="Basic and acidic residues" evidence="1">
    <location>
        <begin position="1724"/>
        <end position="1735"/>
    </location>
</feature>
<protein>
    <recommendedName>
        <fullName evidence="4">Fragile site-associated protein C-terminal domain-containing protein</fullName>
    </recommendedName>
</protein>
<feature type="compositionally biased region" description="Basic and acidic residues" evidence="1">
    <location>
        <begin position="1594"/>
        <end position="1605"/>
    </location>
</feature>
<keyword evidence="3" id="KW-1185">Reference proteome</keyword>
<feature type="region of interest" description="Disordered" evidence="1">
    <location>
        <begin position="2727"/>
        <end position="2750"/>
    </location>
</feature>
<evidence type="ECO:0008006" key="4">
    <source>
        <dbReference type="Google" id="ProtNLM"/>
    </source>
</evidence>
<reference evidence="2 3" key="1">
    <citation type="journal article" date="2022" name="bioRxiv">
        <title>Genomics of Preaxostyla Flagellates Illuminates Evolutionary Transitions and the Path Towards Mitochondrial Loss.</title>
        <authorList>
            <person name="Novak L.V.F."/>
            <person name="Treitli S.C."/>
            <person name="Pyrih J."/>
            <person name="Halakuc P."/>
            <person name="Pipaliya S.V."/>
            <person name="Vacek V."/>
            <person name="Brzon O."/>
            <person name="Soukal P."/>
            <person name="Eme L."/>
            <person name="Dacks J.B."/>
            <person name="Karnkowska A."/>
            <person name="Elias M."/>
            <person name="Hampl V."/>
        </authorList>
    </citation>
    <scope>NUCLEOTIDE SEQUENCE [LARGE SCALE GENOMIC DNA]</scope>
    <source>
        <strain evidence="2">NAU3</strain>
        <tissue evidence="2">Gut</tissue>
    </source>
</reference>
<feature type="compositionally biased region" description="Low complexity" evidence="1">
    <location>
        <begin position="1648"/>
        <end position="1663"/>
    </location>
</feature>
<evidence type="ECO:0000256" key="1">
    <source>
        <dbReference type="SAM" id="MobiDB-lite"/>
    </source>
</evidence>
<feature type="region of interest" description="Disordered" evidence="1">
    <location>
        <begin position="1131"/>
        <end position="1159"/>
    </location>
</feature>
<feature type="region of interest" description="Disordered" evidence="1">
    <location>
        <begin position="1724"/>
        <end position="1746"/>
    </location>
</feature>
<organism evidence="2 3">
    <name type="scientific">Blattamonas nauphoetae</name>
    <dbReference type="NCBI Taxonomy" id="2049346"/>
    <lineage>
        <taxon>Eukaryota</taxon>
        <taxon>Metamonada</taxon>
        <taxon>Preaxostyla</taxon>
        <taxon>Oxymonadida</taxon>
        <taxon>Blattamonas</taxon>
    </lineage>
</organism>
<accession>A0ABQ9X8K5</accession>
<evidence type="ECO:0000313" key="3">
    <source>
        <dbReference type="Proteomes" id="UP001281761"/>
    </source>
</evidence>
<proteinExistence type="predicted"/>
<evidence type="ECO:0000313" key="2">
    <source>
        <dbReference type="EMBL" id="KAK2946510.1"/>
    </source>
</evidence>
<feature type="compositionally biased region" description="Polar residues" evidence="1">
    <location>
        <begin position="1138"/>
        <end position="1157"/>
    </location>
</feature>
<dbReference type="Proteomes" id="UP001281761">
    <property type="component" value="Unassembled WGS sequence"/>
</dbReference>
<feature type="compositionally biased region" description="Polar residues" evidence="1">
    <location>
        <begin position="2740"/>
        <end position="2750"/>
    </location>
</feature>
<dbReference type="EMBL" id="JARBJD010000226">
    <property type="protein sequence ID" value="KAK2946510.1"/>
    <property type="molecule type" value="Genomic_DNA"/>
</dbReference>
<feature type="region of interest" description="Disordered" evidence="1">
    <location>
        <begin position="1540"/>
        <end position="1670"/>
    </location>
</feature>
<comment type="caution">
    <text evidence="2">The sequence shown here is derived from an EMBL/GenBank/DDBJ whole genome shotgun (WGS) entry which is preliminary data.</text>
</comment>
<sequence>MGEEIPLKQDLYYSEVLSRATNVTGIACGHFLSRTSVDIVVSHVSTLSVYTYMPDLKNFSPKYQCETWKEISTLSSSPQQSTNDAIFLLSVHGEWLLLQWLRNHFFPVAAGSINDALSPLLQHPQKRRFFISPSFGQSLYSVPISPDSPMWYQIELPSSPEDPIPNFYPPDVPNLPFNSSFFPTLHVPLFSFRAIIVVDDTIFVGVRYDGPPAYILEEFQLHPTTSLSVIPKLYGNHFRLDLKNGLEEVWKMNRPQPKQESDERNSENRIFWNNPVPVLESCESRTFVFFEAQYDPPLREPRPLPEQRDFSVPNLYSIINRVRHLDITHQLLRSMYPYHGDDAVMVPVPAIPGQDHLTEPSDLPTFNLFETNNTDCTAAMALCDTPASVAMLIGNQHLFMKQLKGASLFPIRQIDCRNGDIHKAVLSSTVAERTTQQRPSTFSGSESVKYQPTSFSFNVSPPSDNPTSSELSFFVQHVSALIDQNWRRKTPFQLTSSKKENPSWSSTSINDSSSQLKTHIAVFSCECIMVIFPTLQVLFFSFQSPLSDLPLFATFHRQYPPIPSHKNVIASNKRRDSLINESLIFGGGQSIYLVKEGIIHRQYLPHTWMITAQLTPSYRFIYPYDALSCILSRTPAPNVEPPPPTLHPIPSFLILPSRIGPQVVLSITHNRFMDKPFNPSQNDIPAHVINCCAPHRMEKPFTIVGKQDTLSKGVGVGNSGALYLSNVARKVIPLINSYRFDVAPSVFVARLSSSSPIHQLMLISVVDTQAAKKQNKPIVGSERSYNNIYRTLLYSLTPTSCDPLDTTTVGVATDEATVLFTEVESALVHVTSSKLVVIPTAQYVSSSTSSPARFGGSSQTFILKPIQPNYANSVTWTPPTACSLPMILRSMADSGKFKEVTFHPRFSHLLNSSTHLDETSGNMRFRSSIVCAGAARDLITVSVSTCVYVFVWRSVLPKSSSETKPAPAHALTLFQTLSFPSHVCLVKVNTLHNNTFLTVGCVDEGMVHLFRLDTVADSIQIENFLAEKRRFYSRQPMSAKIQRIPNGTEPLSIHSGNEEFIQPYSFIELQTGTKMFVKNVIHPSFRMTHFFSAKLRNEPSSCVLSLLNHSIKTCDLTDMDKTAVRQAVNLEQQDEGTSDSAQSSSLEGNTSSTQTRSEWVDREGEQAAVWMAGVKQGSVNWTILPLSIILYQVSHDSDSTDGHPIHPADRLTPPLHRIPRVSTYFVGQLPVTIAEETTRLLVYSDTVACWSWNVQRQMMLAIAVYHSSPFHQIHPIVLEEPKEGTPTPTASTVPTHTWVDTTDLVLVFGRIDNENSVATQTRLLSSCPIKIAPIPQLHAVAVLTREPFAFNQFAHVDTQQILRGLLKTEKSLEQNYSVNFLSSHHNDRYAQAREKWQKKQKQLISLGAQIEANHEITAHLPFRDLVLDYLREKGDDSITKFVKDFKLDRHQQTPPSKPIHVSRTKPGRMKLRDKLNNLPFMTSVDHFKRRMENPATLSHSVSYVLWTLAQHETGFHPRTPRCDLNGVPFADLASEFTRRQQTTRAVTDRPITSRPCHNAVPLGYSHQAANVKWRGSSKKERQQPKFAPASAKEFSQRFEPPSEPHRSKHLFVRNLERRQSLPPPNLQSAKLTKSDLTESNSINSEQMSSQPSQSTLTTPTSHSNSSGSVFVEDDNESILPLQEVKLYSYNLLIFDDLDVRNLLCTVVLTALDYSITPFMIDKETSTQESAEQEKRRGTHRPFPSEHSLENYTFSDLVCLTVPTSTALTEIREIEEKVHLHYNLHERILAKKKGYVTEDDDHESSPDISLDALHITPMGAGLTMDESVKKYNRLFLALVGREWLLDSQSQTNFSDIFLFELKRQDIVTMGERFALLQAQTTNDISSITNNINNFKFTDPQFYKHTIAAPSHNPATDKLKTIHAWPVGRLRLWGNVQGIFSERSFLVALNGPNLMLFNLSLPFHRTVEVNVESMMQSLYRSDTNLDMVFDLPESYQCSCCQPFFDENQMPRSVFPSHYSYIAIHSYSSLWLGLDEWRHQTRSSRHDVPVSTHLIATIEAPALITSFSMVSLLSQLVPTLHPDTLSYSVPEDPRKRTNEKDRDENLQATLSHLIHWSVFTTRRYRMVIVAAPCSVYVADLTLPHGFPTSLQLNPLFTKFCLLYSTATQSRFGYDVFRHTDHDLDSSLHENEELRSSNLRLHLNKKMFCTHNGHICSDPLPLNRASVTDLALFIPTHSPPPTLNLRVPSSEKLKVASTAGVTVKSLALMYLPSLVHAATFVSSSTVGVLCDKSTILLSIFRNLGVFEDSIVMPRHCARCGETFDCTYSSFPAQMITSARRDLPEPQRFIFHVSHGTSFEAQNMQTQLFRHFKDLGHEMDDLWPNYDDSLVQTVDKLEEHMRLHGFTPRLVRIPSQPGQSRKSQFCSQILRHFHRMQPNDMERFLPHRIRLMPHFSFQVFESLVPVLTLGIEGSSYLLNPINSDKIPMLDVMMEEYQDIVRNTTFAHIWRYPGWNLLKMFEDDEPLTFRNYAISGVPIKYLEGRSDDSETLLSFMLDAPRYIPLPSILSNGRVLSGELMNAMRANPLDTSRGLVFPTVNNMSHGANLNHHLAVSRDSFVFELWRSMRTRFQRIQSSHPHFSAVRVRRRVIREMMARFDQGKVSRVMSFLLIPFLSIYKTAADIPSIYHLSLHTETMDTDILGEQDDLEEGSDLYESSSEVFDSLGEVEDWAGGQAPSILGEPVSLSLQTGQPAPG</sequence>